<sequence>MKLQVSVCAGVMAAAMSFPVGAEQPAAEVARAPVVEVSQPVSARDVHIPFSISLLPGISTNGFESGRVVNNLSVGVLATHAGRVDGIAMAMVGNWVDRELRGVQWAMGANYAGQVQGTQMALGVNVAGGSLKGWQTAVGVNVAAGELVGAQFAVGVNVAAGTSWGMQAATGLNLAEELRGVQFSSGLNIASNLRGAQFSLLNVGGEVSGAQVGLVNVGQKVKGLQLGLINVAGEADSSIGLLSFVGNGQQHVQAWGSEMAMTNVALKLGGRHMHTLFTVGLRPEREGRHRLWSAGLGLGGHIPVGPFFVDVDALAHSLHTGGFVEPTGHLLAQLRLVAGWQPYRHFALFGGLTANTLVSFVDEELQGVDRFGLGAVYDSERVRVRTWPGLIAGIQI</sequence>
<dbReference type="AlphaFoldDB" id="A0A084SRP1"/>
<dbReference type="Proteomes" id="UP000028547">
    <property type="component" value="Unassembled WGS sequence"/>
</dbReference>
<evidence type="ECO:0000313" key="2">
    <source>
        <dbReference type="EMBL" id="KFA91126.1"/>
    </source>
</evidence>
<evidence type="ECO:0008006" key="4">
    <source>
        <dbReference type="Google" id="ProtNLM"/>
    </source>
</evidence>
<comment type="caution">
    <text evidence="2">The sequence shown here is derived from an EMBL/GenBank/DDBJ whole genome shotgun (WGS) entry which is preliminary data.</text>
</comment>
<dbReference type="EMBL" id="JPMI01000161">
    <property type="protein sequence ID" value="KFA91126.1"/>
    <property type="molecule type" value="Genomic_DNA"/>
</dbReference>
<feature type="signal peptide" evidence="1">
    <location>
        <begin position="1"/>
        <end position="22"/>
    </location>
</feature>
<evidence type="ECO:0000313" key="3">
    <source>
        <dbReference type="Proteomes" id="UP000028547"/>
    </source>
</evidence>
<feature type="chain" id="PRO_5001781673" description="DUF5723 domain-containing protein" evidence="1">
    <location>
        <begin position="23"/>
        <end position="396"/>
    </location>
</feature>
<reference evidence="2 3" key="1">
    <citation type="submission" date="2014-07" db="EMBL/GenBank/DDBJ databases">
        <title>Draft Genome Sequence of Gephyronic Acid Producer, Cystobacter violaceus Strain Cb vi76.</title>
        <authorList>
            <person name="Stevens D.C."/>
            <person name="Young J."/>
            <person name="Carmichael R."/>
            <person name="Tan J."/>
            <person name="Taylor R.E."/>
        </authorList>
    </citation>
    <scope>NUCLEOTIDE SEQUENCE [LARGE SCALE GENOMIC DNA]</scope>
    <source>
        <strain evidence="2 3">Cb vi76</strain>
    </source>
</reference>
<gene>
    <name evidence="2" type="ORF">Q664_24170</name>
</gene>
<accession>A0A084SRP1</accession>
<organism evidence="2 3">
    <name type="scientific">Archangium violaceum Cb vi76</name>
    <dbReference type="NCBI Taxonomy" id="1406225"/>
    <lineage>
        <taxon>Bacteria</taxon>
        <taxon>Pseudomonadati</taxon>
        <taxon>Myxococcota</taxon>
        <taxon>Myxococcia</taxon>
        <taxon>Myxococcales</taxon>
        <taxon>Cystobacterineae</taxon>
        <taxon>Archangiaceae</taxon>
        <taxon>Archangium</taxon>
    </lineage>
</organism>
<protein>
    <recommendedName>
        <fullName evidence="4">DUF5723 domain-containing protein</fullName>
    </recommendedName>
</protein>
<evidence type="ECO:0000256" key="1">
    <source>
        <dbReference type="SAM" id="SignalP"/>
    </source>
</evidence>
<name>A0A084SRP1_9BACT</name>
<keyword evidence="1" id="KW-0732">Signal</keyword>
<dbReference type="RefSeq" id="WP_043399839.1">
    <property type="nucleotide sequence ID" value="NZ_JPMI01000161.1"/>
</dbReference>
<proteinExistence type="predicted"/>